<comment type="catalytic activity">
    <reaction evidence="24">
        <text>GTP + UDP = UTP + GDP</text>
        <dbReference type="Rhea" id="RHEA:79863"/>
        <dbReference type="ChEBI" id="CHEBI:37565"/>
        <dbReference type="ChEBI" id="CHEBI:46398"/>
        <dbReference type="ChEBI" id="CHEBI:58189"/>
        <dbReference type="ChEBI" id="CHEBI:58223"/>
    </reaction>
</comment>
<reference evidence="41" key="1">
    <citation type="submission" date="2025-08" db="UniProtKB">
        <authorList>
            <consortium name="RefSeq"/>
        </authorList>
    </citation>
    <scope>IDENTIFICATION</scope>
    <source>
        <tissue evidence="41">Blood</tissue>
    </source>
</reference>
<keyword evidence="14" id="KW-0546">Nucleotide metabolism</keyword>
<evidence type="ECO:0000256" key="13">
    <source>
        <dbReference type="ARBA" id="ARBA00023069"/>
    </source>
</evidence>
<comment type="catalytic activity">
    <reaction evidence="34">
        <text>dAMP + ATP = dADP + ADP</text>
        <dbReference type="Rhea" id="RHEA:23100"/>
        <dbReference type="ChEBI" id="CHEBI:30616"/>
        <dbReference type="ChEBI" id="CHEBI:57667"/>
        <dbReference type="ChEBI" id="CHEBI:58245"/>
        <dbReference type="ChEBI" id="CHEBI:456216"/>
    </reaction>
</comment>
<name>A0A2Y9LXI2_DELLE</name>
<comment type="catalytic activity">
    <reaction evidence="28">
        <text>GTP + AMP = GDP + ADP</text>
        <dbReference type="Rhea" id="RHEA:29863"/>
        <dbReference type="ChEBI" id="CHEBI:37565"/>
        <dbReference type="ChEBI" id="CHEBI:58189"/>
        <dbReference type="ChEBI" id="CHEBI:456215"/>
        <dbReference type="ChEBI" id="CHEBI:456216"/>
    </reaction>
</comment>
<dbReference type="EC" id="2.7.4.4" evidence="22"/>
<accession>A0A2Y9LXI2</accession>
<comment type="catalytic activity">
    <reaction evidence="29">
        <text>dTDP + ATP = dTTP + ADP</text>
        <dbReference type="Rhea" id="RHEA:27682"/>
        <dbReference type="ChEBI" id="CHEBI:30616"/>
        <dbReference type="ChEBI" id="CHEBI:37568"/>
        <dbReference type="ChEBI" id="CHEBI:58369"/>
        <dbReference type="ChEBI" id="CHEBI:456216"/>
        <dbReference type="EC" id="2.7.4.6"/>
    </reaction>
</comment>
<dbReference type="GO" id="GO:0005737">
    <property type="term" value="C:cytoplasm"/>
    <property type="evidence" value="ECO:0007669"/>
    <property type="project" value="UniProtKB-SubCell"/>
</dbReference>
<evidence type="ECO:0000256" key="12">
    <source>
        <dbReference type="ARBA" id="ARBA00023054"/>
    </source>
</evidence>
<keyword evidence="10" id="KW-0067">ATP-binding</keyword>
<dbReference type="InterPro" id="IPR027417">
    <property type="entry name" value="P-loop_NTPase"/>
</dbReference>
<evidence type="ECO:0000256" key="23">
    <source>
        <dbReference type="ARBA" id="ARBA00047390"/>
    </source>
</evidence>
<evidence type="ECO:0000256" key="10">
    <source>
        <dbReference type="ARBA" id="ARBA00022840"/>
    </source>
</evidence>
<evidence type="ECO:0000256" key="8">
    <source>
        <dbReference type="ARBA" id="ARBA00022741"/>
    </source>
</evidence>
<keyword evidence="40" id="KW-1185">Reference proteome</keyword>
<evidence type="ECO:0000256" key="4">
    <source>
        <dbReference type="ARBA" id="ARBA00007220"/>
    </source>
</evidence>
<evidence type="ECO:0000256" key="33">
    <source>
        <dbReference type="ARBA" id="ARBA00048759"/>
    </source>
</evidence>
<dbReference type="Pfam" id="PF00406">
    <property type="entry name" value="ADK"/>
    <property type="match status" value="1"/>
</dbReference>
<evidence type="ECO:0000256" key="17">
    <source>
        <dbReference type="ARBA" id="ARBA00045073"/>
    </source>
</evidence>
<dbReference type="CDD" id="cd01428">
    <property type="entry name" value="ADK"/>
    <property type="match status" value="1"/>
</dbReference>
<comment type="similarity">
    <text evidence="4">Belongs to the adenylate kinase family.</text>
</comment>
<keyword evidence="16" id="KW-0966">Cell projection</keyword>
<keyword evidence="9 41" id="KW-0418">Kinase</keyword>
<evidence type="ECO:0000259" key="39">
    <source>
        <dbReference type="SMART" id="SM00382"/>
    </source>
</evidence>
<comment type="catalytic activity">
    <reaction evidence="30">
        <text>dCDP + ATP = dCTP + ADP</text>
        <dbReference type="Rhea" id="RHEA:27678"/>
        <dbReference type="ChEBI" id="CHEBI:30616"/>
        <dbReference type="ChEBI" id="CHEBI:58593"/>
        <dbReference type="ChEBI" id="CHEBI:61481"/>
        <dbReference type="ChEBI" id="CHEBI:456216"/>
        <dbReference type="EC" id="2.7.4.6"/>
    </reaction>
</comment>
<comment type="catalytic activity">
    <reaction evidence="27">
        <text>GTP + CMP = CDP + GDP</text>
        <dbReference type="Rhea" id="RHEA:79855"/>
        <dbReference type="ChEBI" id="CHEBI:37565"/>
        <dbReference type="ChEBI" id="CHEBI:58069"/>
        <dbReference type="ChEBI" id="CHEBI:58189"/>
        <dbReference type="ChEBI" id="CHEBI:60377"/>
    </reaction>
</comment>
<evidence type="ECO:0000256" key="19">
    <source>
        <dbReference type="ARBA" id="ARBA00045096"/>
    </source>
</evidence>
<evidence type="ECO:0000256" key="14">
    <source>
        <dbReference type="ARBA" id="ARBA00023080"/>
    </source>
</evidence>
<feature type="compositionally biased region" description="Acidic residues" evidence="38">
    <location>
        <begin position="429"/>
        <end position="443"/>
    </location>
</feature>
<comment type="catalytic activity">
    <reaction evidence="25">
        <text>CMP + ATP = CDP + ADP</text>
        <dbReference type="Rhea" id="RHEA:11600"/>
        <dbReference type="ChEBI" id="CHEBI:30616"/>
        <dbReference type="ChEBI" id="CHEBI:58069"/>
        <dbReference type="ChEBI" id="CHEBI:60377"/>
        <dbReference type="ChEBI" id="CHEBI:456216"/>
    </reaction>
</comment>
<evidence type="ECO:0000256" key="30">
    <source>
        <dbReference type="ARBA" id="ARBA00048389"/>
    </source>
</evidence>
<feature type="region of interest" description="Disordered" evidence="38">
    <location>
        <begin position="876"/>
        <end position="901"/>
    </location>
</feature>
<evidence type="ECO:0000256" key="20">
    <source>
        <dbReference type="ARBA" id="ARBA00045111"/>
    </source>
</evidence>
<evidence type="ECO:0000256" key="31">
    <source>
        <dbReference type="ARBA" id="ARBA00048564"/>
    </source>
</evidence>
<sequence>MDLWDLARSANFTEKELESFWESSSALTPKSKSITTIRSSWKFLITNKHVVGHRERSRHGTERYALLEEKTKELGYKDELFRTLAACKLIAPRYRWQRSRWGHTCPVTLKEGNIFQGLPDFSVSFLGKIYCLSSEEALKTFLLNPRPYLLPPMPAPPFKVFIFGPQSSGKTTLSNLLAKHYKGKVVDYDKLVQPRFDKALETLTRNTIAEVTEAAIEAVKERLLSELQAKKQDEKETSEMSTLQRSQQDSSQDLMLDSKKDVIEYVIEEVTADHPEVLSIIKETVKMAKDMNFEQPHEKIAEILDEVLQEVVEENKNRFYGAPKYGGWILDNYPIMKELWMVLVNKGILPDLVICLSDTENNGKYLFNRLYLENKQEIDSKILERLLGELLKKRKEEEAARKAKEETLRIEEENQKLLEAMNAKAKEAEETEAEADEEIEGEESELHEGSEAPEVAKETRASLPEEAEAFEVPETEHESVVLPEFPEDAYPDVPEMEPIKESVRSFYSAWRQMETAISDSFTQVLNLEIADKTPEELLQKVIETMEKPFHYAGWELTMDDYDEETEDYQAEAEGDEELEEEEEENEDRIKEKRRHLGDTKHFCPVALKENFILQPGSTEEAAKYREKIYYFSSPEAKEKFLEQPEEYVAHDEPLKAPPLRICLLGPHGSGKTVCGRQLAEELGIFHIQFEEFLQEKLMLKTEKKVGPKFEDNSEDEQFAKQELEELAIQANVTIEEENTKKLPQEVQLTEEEEAIRLNLTENEPLPPEILEAILSEWWFKEPIRSTGFVLDGFPQYPDEVQFLGEYGFFPDAAVFIQVDYQDVSDRLLPTQIGKWKVKQKKKLERKKLIKEMKAKIKDDMISKRRAELIIEREKKRKGEETVRQDEDTSEEEPEDEEDDIDNILDEFPKDEEVMSEEDEEQEIDALERLRGELGEKFEADTNNLQIIQEEFEKFLIPVILINGARKTHIVQYILNMKLKPLVENRASIFEKCYPISSRLAQKMLSFTYKYISSFGYWDPVKLSEGETIKPVENSENLLHPVIHRQYIYFLSSKETKEKFMKNPIKYIRQPKPKPTMPIRIALLGPPKSGKTTVAKQISSDYGLKRLSIGDALRYVLNHQPDTELALMLNWHLHKGMTVPDELAVQALELSLMESISNTAGVVIDGYPVSKYQVSLLEARSVIPMVIFELDVPSKEIFKRLLLEKKKEPSLPYPLHNSSQIIAVKNSKYRRSIDEIRQYYQEQHQNWYVIDGFHSKWWVWNEVIKKVKIVNKHIQIYLGRIKAGKAACIDKLCISPEELISRLGEFGQFCPVSLAESHELVDCSLTDSLEFAAEFRGHYYKMSSQEKLNRFLENPELYVPPLAPHPLPSADMMPKKLTLSELKSRFPKCAELQGYCPVTYQDGKQRYEALVPGSIHYALEYRDRIYICESREKLEKFLRSPLKYWDQKLPYKLPPLKEPMYLTSLPLPGYLEQGIATALIKAMNAAGCLKPKFPFLSVQRSALLYIAFHLKAFNPKGSEYTRKKYKKKMEQFMERCELITYLGAKMTRKYKEPQFRAIDFDHKLQTFLSLRNIDPVNG</sequence>
<keyword evidence="8" id="KW-0547">Nucleotide-binding</keyword>
<evidence type="ECO:0000256" key="18">
    <source>
        <dbReference type="ARBA" id="ARBA00045094"/>
    </source>
</evidence>
<dbReference type="FunFam" id="3.40.50.300:FF:001757">
    <property type="entry name" value="Adenylate kinase 9"/>
    <property type="match status" value="1"/>
</dbReference>
<evidence type="ECO:0000256" key="25">
    <source>
        <dbReference type="ARBA" id="ARBA00047530"/>
    </source>
</evidence>
<dbReference type="PANTHER" id="PTHR23359">
    <property type="entry name" value="NUCLEOTIDE KINASE"/>
    <property type="match status" value="1"/>
</dbReference>
<comment type="catalytic activity">
    <reaction evidence="20">
        <text>CDP + GTP = CTP + GDP</text>
        <dbReference type="Rhea" id="RHEA:79859"/>
        <dbReference type="ChEBI" id="CHEBI:37563"/>
        <dbReference type="ChEBI" id="CHEBI:37565"/>
        <dbReference type="ChEBI" id="CHEBI:58069"/>
        <dbReference type="ChEBI" id="CHEBI:58189"/>
    </reaction>
</comment>
<keyword evidence="11" id="KW-0282">Flagellum</keyword>
<evidence type="ECO:0000256" key="32">
    <source>
        <dbReference type="ARBA" id="ARBA00048620"/>
    </source>
</evidence>
<comment type="catalytic activity">
    <reaction evidence="33">
        <text>dGDP + ATP = dGTP + ADP</text>
        <dbReference type="Rhea" id="RHEA:27690"/>
        <dbReference type="ChEBI" id="CHEBI:30616"/>
        <dbReference type="ChEBI" id="CHEBI:58595"/>
        <dbReference type="ChEBI" id="CHEBI:61429"/>
        <dbReference type="ChEBI" id="CHEBI:456216"/>
        <dbReference type="EC" id="2.7.4.6"/>
    </reaction>
</comment>
<dbReference type="KEGG" id="dle:111164514"/>
<evidence type="ECO:0000256" key="24">
    <source>
        <dbReference type="ARBA" id="ARBA00047439"/>
    </source>
</evidence>
<comment type="function">
    <text evidence="36">Broad-specificity nucleoside phosphate kinase involved in cellular nucleotide homeostasis by catalyzing nucleoside-phosphate interconversions. Similar to other adenylate kinases, preferentially catalyzes the phosphorylation of the nucleoside monophosphate AMP with ATP as phosphate donor to produce ADP. In vitro, can also catalyze the phosphorylation of CMP, dAMP and dCMP and use GTP as an alternate phosphate donor. Moreover, exhibits a diphosphate kinase activity, producing ATP, CTP, GTP, UTP, TTP, dATP, dCTP and dGTP from the corresponding diphosphate substrates with either ATP or GTP as phosphate donors. For this activity shows the following substrate preference CDP &gt; UDP &gt; ADP &gt; TDP.</text>
</comment>
<comment type="catalytic activity">
    <reaction evidence="26">
        <text>dCMP + ATP = dCDP + ADP</text>
        <dbReference type="Rhea" id="RHEA:25094"/>
        <dbReference type="ChEBI" id="CHEBI:30616"/>
        <dbReference type="ChEBI" id="CHEBI:57566"/>
        <dbReference type="ChEBI" id="CHEBI:58593"/>
        <dbReference type="ChEBI" id="CHEBI:456216"/>
    </reaction>
</comment>
<dbReference type="GO" id="GO:0004550">
    <property type="term" value="F:nucleoside diphosphate kinase activity"/>
    <property type="evidence" value="ECO:0007669"/>
    <property type="project" value="UniProtKB-EC"/>
</dbReference>
<dbReference type="SUPFAM" id="SSF52540">
    <property type="entry name" value="P-loop containing nucleoside triphosphate hydrolases"/>
    <property type="match status" value="4"/>
</dbReference>
<feature type="compositionally biased region" description="Acidic residues" evidence="38">
    <location>
        <begin position="566"/>
        <end position="586"/>
    </location>
</feature>
<dbReference type="GO" id="GO:0050145">
    <property type="term" value="F:nucleoside monophosphate kinase activity"/>
    <property type="evidence" value="ECO:0007669"/>
    <property type="project" value="UniProtKB-EC"/>
</dbReference>
<feature type="domain" description="AAA+ ATPase" evidence="39">
    <location>
        <begin position="657"/>
        <end position="876"/>
    </location>
</feature>
<comment type="subcellular location">
    <subcellularLocation>
        <location evidence="2">Cell projection</location>
        <location evidence="2">Cilium</location>
        <location evidence="2">Flagellum</location>
    </subcellularLocation>
    <subcellularLocation>
        <location evidence="3">Cytoplasm</location>
    </subcellularLocation>
    <subcellularLocation>
        <location evidence="1">Nucleus</location>
    </subcellularLocation>
</comment>
<comment type="catalytic activity">
    <reaction evidence="21">
        <text>AMP + ATP = 2 ADP</text>
        <dbReference type="Rhea" id="RHEA:12973"/>
        <dbReference type="ChEBI" id="CHEBI:30616"/>
        <dbReference type="ChEBI" id="CHEBI:456215"/>
        <dbReference type="ChEBI" id="CHEBI:456216"/>
    </reaction>
</comment>
<proteinExistence type="inferred from homology"/>
<dbReference type="InterPro" id="IPR000850">
    <property type="entry name" value="Adenylat/UMP-CMP_kin"/>
</dbReference>
<dbReference type="GO" id="GO:0005634">
    <property type="term" value="C:nucleus"/>
    <property type="evidence" value="ECO:0007669"/>
    <property type="project" value="UniProtKB-SubCell"/>
</dbReference>
<dbReference type="SMART" id="SM00382">
    <property type="entry name" value="AAA"/>
    <property type="match status" value="2"/>
</dbReference>
<evidence type="ECO:0000256" key="2">
    <source>
        <dbReference type="ARBA" id="ARBA00004230"/>
    </source>
</evidence>
<evidence type="ECO:0000256" key="35">
    <source>
        <dbReference type="ARBA" id="ARBA00049415"/>
    </source>
</evidence>
<evidence type="ECO:0000256" key="37">
    <source>
        <dbReference type="ARBA" id="ARBA00073317"/>
    </source>
</evidence>
<comment type="catalytic activity">
    <reaction evidence="23">
        <text>UDP + ATP = UTP + ADP</text>
        <dbReference type="Rhea" id="RHEA:25098"/>
        <dbReference type="ChEBI" id="CHEBI:30616"/>
        <dbReference type="ChEBI" id="CHEBI:46398"/>
        <dbReference type="ChEBI" id="CHEBI:58223"/>
        <dbReference type="ChEBI" id="CHEBI:456216"/>
        <dbReference type="EC" id="2.7.4.6"/>
    </reaction>
</comment>
<evidence type="ECO:0000256" key="11">
    <source>
        <dbReference type="ARBA" id="ARBA00022846"/>
    </source>
</evidence>
<keyword evidence="6" id="KW-0963">Cytoplasm</keyword>
<dbReference type="Gene3D" id="3.40.50.300">
    <property type="entry name" value="P-loop containing nucleotide triphosphate hydrolases"/>
    <property type="match status" value="3"/>
</dbReference>
<evidence type="ECO:0000256" key="7">
    <source>
        <dbReference type="ARBA" id="ARBA00022679"/>
    </source>
</evidence>
<feature type="compositionally biased region" description="Acidic residues" evidence="38">
    <location>
        <begin position="887"/>
        <end position="901"/>
    </location>
</feature>
<dbReference type="RefSeq" id="XP_022409923.1">
    <property type="nucleotide sequence ID" value="XM_022554215.1"/>
</dbReference>
<gene>
    <name evidence="41" type="primary">AK9</name>
</gene>
<feature type="region of interest" description="Disordered" evidence="38">
    <location>
        <begin position="422"/>
        <end position="479"/>
    </location>
</feature>
<dbReference type="GO" id="GO:0031514">
    <property type="term" value="C:motile cilium"/>
    <property type="evidence" value="ECO:0007669"/>
    <property type="project" value="UniProtKB-SubCell"/>
</dbReference>
<evidence type="ECO:0000256" key="26">
    <source>
        <dbReference type="ARBA" id="ARBA00047822"/>
    </source>
</evidence>
<feature type="region of interest" description="Disordered" evidence="38">
    <location>
        <begin position="230"/>
        <end position="251"/>
    </location>
</feature>
<comment type="catalytic activity">
    <reaction evidence="17">
        <text>dADP + GTP = dATP + GDP</text>
        <dbReference type="Rhea" id="RHEA:79871"/>
        <dbReference type="ChEBI" id="CHEBI:37565"/>
        <dbReference type="ChEBI" id="CHEBI:57667"/>
        <dbReference type="ChEBI" id="CHEBI:58189"/>
        <dbReference type="ChEBI" id="CHEBI:61404"/>
    </reaction>
</comment>
<evidence type="ECO:0000256" key="15">
    <source>
        <dbReference type="ARBA" id="ARBA00023242"/>
    </source>
</evidence>
<dbReference type="GO" id="GO:0005524">
    <property type="term" value="F:ATP binding"/>
    <property type="evidence" value="ECO:0007669"/>
    <property type="project" value="UniProtKB-KW"/>
</dbReference>
<evidence type="ECO:0000256" key="22">
    <source>
        <dbReference type="ARBA" id="ARBA00047172"/>
    </source>
</evidence>
<evidence type="ECO:0000256" key="16">
    <source>
        <dbReference type="ARBA" id="ARBA00023273"/>
    </source>
</evidence>
<dbReference type="GeneID" id="111164514"/>
<comment type="catalytic activity">
    <reaction evidence="31">
        <text>GDP + ATP = GTP + ADP</text>
        <dbReference type="Rhea" id="RHEA:27686"/>
        <dbReference type="ChEBI" id="CHEBI:30616"/>
        <dbReference type="ChEBI" id="CHEBI:37565"/>
        <dbReference type="ChEBI" id="CHEBI:58189"/>
        <dbReference type="ChEBI" id="CHEBI:456216"/>
        <dbReference type="EC" id="2.7.4.6"/>
    </reaction>
</comment>
<evidence type="ECO:0000256" key="1">
    <source>
        <dbReference type="ARBA" id="ARBA00004123"/>
    </source>
</evidence>
<evidence type="ECO:0000256" key="6">
    <source>
        <dbReference type="ARBA" id="ARBA00022490"/>
    </source>
</evidence>
<comment type="catalytic activity">
    <reaction evidence="18">
        <text>dCDP + GTP = dCTP + GDP</text>
        <dbReference type="Rhea" id="RHEA:79875"/>
        <dbReference type="ChEBI" id="CHEBI:37565"/>
        <dbReference type="ChEBI" id="CHEBI:58189"/>
        <dbReference type="ChEBI" id="CHEBI:58593"/>
        <dbReference type="ChEBI" id="CHEBI:61481"/>
    </reaction>
</comment>
<evidence type="ECO:0000256" key="21">
    <source>
        <dbReference type="ARBA" id="ARBA00045112"/>
    </source>
</evidence>
<comment type="catalytic activity">
    <reaction evidence="35">
        <text>CDP + ATP = CTP + ADP</text>
        <dbReference type="Rhea" id="RHEA:25237"/>
        <dbReference type="ChEBI" id="CHEBI:30616"/>
        <dbReference type="ChEBI" id="CHEBI:37563"/>
        <dbReference type="ChEBI" id="CHEBI:58069"/>
        <dbReference type="ChEBI" id="CHEBI:456216"/>
        <dbReference type="EC" id="2.7.4.6"/>
    </reaction>
</comment>
<feature type="domain" description="AAA+ ATPase" evidence="39">
    <location>
        <begin position="156"/>
        <end position="397"/>
    </location>
</feature>
<feature type="region of interest" description="Disordered" evidence="38">
    <location>
        <begin position="566"/>
        <end position="588"/>
    </location>
</feature>
<comment type="catalytic activity">
    <reaction evidence="19">
        <text>a ribonucleoside 5'-phosphate + ATP = a ribonucleoside 5'-diphosphate + ADP</text>
        <dbReference type="Rhea" id="RHEA:24036"/>
        <dbReference type="ChEBI" id="CHEBI:30616"/>
        <dbReference type="ChEBI" id="CHEBI:57930"/>
        <dbReference type="ChEBI" id="CHEBI:58043"/>
        <dbReference type="ChEBI" id="CHEBI:456216"/>
        <dbReference type="EC" id="2.7.4.4"/>
    </reaction>
</comment>
<feature type="compositionally biased region" description="Basic and acidic residues" evidence="38">
    <location>
        <begin position="876"/>
        <end position="886"/>
    </location>
</feature>
<dbReference type="EC" id="2.7.4.6" evidence="5"/>
<evidence type="ECO:0000256" key="9">
    <source>
        <dbReference type="ARBA" id="ARBA00022777"/>
    </source>
</evidence>
<keyword evidence="15" id="KW-0539">Nucleus</keyword>
<dbReference type="Proteomes" id="UP000248483">
    <property type="component" value="Unplaced"/>
</dbReference>
<evidence type="ECO:0000313" key="40">
    <source>
        <dbReference type="Proteomes" id="UP000248483"/>
    </source>
</evidence>
<evidence type="ECO:0000256" key="29">
    <source>
        <dbReference type="ARBA" id="ARBA00048319"/>
    </source>
</evidence>
<dbReference type="CTD" id="221264"/>
<organism evidence="40 41">
    <name type="scientific">Delphinapterus leucas</name>
    <name type="common">Beluga whale</name>
    <dbReference type="NCBI Taxonomy" id="9749"/>
    <lineage>
        <taxon>Eukaryota</taxon>
        <taxon>Metazoa</taxon>
        <taxon>Chordata</taxon>
        <taxon>Craniata</taxon>
        <taxon>Vertebrata</taxon>
        <taxon>Euteleostomi</taxon>
        <taxon>Mammalia</taxon>
        <taxon>Eutheria</taxon>
        <taxon>Laurasiatheria</taxon>
        <taxon>Artiodactyla</taxon>
        <taxon>Whippomorpha</taxon>
        <taxon>Cetacea</taxon>
        <taxon>Odontoceti</taxon>
        <taxon>Monodontidae</taxon>
        <taxon>Delphinapterus</taxon>
    </lineage>
</organism>
<evidence type="ECO:0000256" key="3">
    <source>
        <dbReference type="ARBA" id="ARBA00004496"/>
    </source>
</evidence>
<evidence type="ECO:0000256" key="5">
    <source>
        <dbReference type="ARBA" id="ARBA00012966"/>
    </source>
</evidence>
<keyword evidence="12" id="KW-0175">Coiled coil</keyword>
<evidence type="ECO:0000256" key="27">
    <source>
        <dbReference type="ARBA" id="ARBA00047845"/>
    </source>
</evidence>
<evidence type="ECO:0000256" key="28">
    <source>
        <dbReference type="ARBA" id="ARBA00048191"/>
    </source>
</evidence>
<keyword evidence="7" id="KW-0808">Transferase</keyword>
<evidence type="ECO:0000256" key="36">
    <source>
        <dbReference type="ARBA" id="ARBA00058483"/>
    </source>
</evidence>
<protein>
    <recommendedName>
        <fullName evidence="37">Adenylate kinase 9</fullName>
        <ecNumber evidence="22">2.7.4.4</ecNumber>
        <ecNumber evidence="5">2.7.4.6</ecNumber>
    </recommendedName>
</protein>
<dbReference type="InterPro" id="IPR003593">
    <property type="entry name" value="AAA+_ATPase"/>
</dbReference>
<evidence type="ECO:0000313" key="41">
    <source>
        <dbReference type="RefSeq" id="XP_022409923.1"/>
    </source>
</evidence>
<feature type="compositionally biased region" description="Basic and acidic residues" evidence="38">
    <location>
        <begin position="444"/>
        <end position="460"/>
    </location>
</feature>
<keyword evidence="13" id="KW-0969">Cilium</keyword>
<comment type="catalytic activity">
    <reaction evidence="32">
        <text>dTDP + GTP = dTTP + GDP</text>
        <dbReference type="Rhea" id="RHEA:79867"/>
        <dbReference type="ChEBI" id="CHEBI:37565"/>
        <dbReference type="ChEBI" id="CHEBI:37568"/>
        <dbReference type="ChEBI" id="CHEBI:58189"/>
        <dbReference type="ChEBI" id="CHEBI:58369"/>
    </reaction>
</comment>
<evidence type="ECO:0000256" key="38">
    <source>
        <dbReference type="SAM" id="MobiDB-lite"/>
    </source>
</evidence>
<evidence type="ECO:0000256" key="34">
    <source>
        <dbReference type="ARBA" id="ARBA00048824"/>
    </source>
</evidence>